<feature type="compositionally biased region" description="Basic and acidic residues" evidence="11">
    <location>
        <begin position="345"/>
        <end position="358"/>
    </location>
</feature>
<dbReference type="PROSITE" id="PS00250">
    <property type="entry name" value="TGF_BETA_1"/>
    <property type="match status" value="1"/>
</dbReference>
<evidence type="ECO:0000259" key="13">
    <source>
        <dbReference type="PROSITE" id="PS51362"/>
    </source>
</evidence>
<dbReference type="GO" id="GO:0005125">
    <property type="term" value="F:cytokine activity"/>
    <property type="evidence" value="ECO:0007669"/>
    <property type="project" value="UniProtKB-KW"/>
</dbReference>
<sequence length="490" mass="55083">MAAAYLCALNLLVYLSSWKCTLVDASAPGWETLGSASERTFDRSTLDRDAQDVVTMNMYKIYDQYTKENRQRDGNTVRSFKATPVFSNNKVLFQFNLTSIPESEVVVAATLHFLEPPCSRARPWCCRRPRGPPCRPPPSATTPPPPRLLLRGVSGSSTAPPSRLATLPLPLHPHTRPHLGWLLRNVSAPLREALATGLRLLSAEFDPAPSERHNQNQHQRRAHWEHWARPSGSQLPYLLVYADDRAIGEPNSVATTLQRYGPVPATEERPAQNPTHTHHQNHNRPRREAVGAEHLQNNLLPEVQRHEDPKSRELWENTYFPLKPKVSSHGTQHTHSQTHTPLRPHLPDTHTGRDDGGSEGHGGSQVLRFDERTMKKARRRQWVEPRACARRYLRVDFADVGWSEWVLAPKAFDAFYCAGACRFPIPKVGRPSNHATIQSIVKAVGIIPGIPEPCCVPDKMSSLPVLYLDPERNLVLKVYPGMSVETCACR</sequence>
<keyword evidence="3" id="KW-0202">Cytokine</keyword>
<evidence type="ECO:0000256" key="1">
    <source>
        <dbReference type="ARBA" id="ARBA00004613"/>
    </source>
</evidence>
<evidence type="ECO:0000313" key="15">
    <source>
        <dbReference type="Proteomes" id="UP001591681"/>
    </source>
</evidence>
<keyword evidence="7 10" id="KW-0339">Growth factor</keyword>
<proteinExistence type="inferred from homology"/>
<dbReference type="FunFam" id="2.10.90.10:FF:000008">
    <property type="entry name" value="Bone morphogenetic protein 3"/>
    <property type="match status" value="1"/>
</dbReference>
<evidence type="ECO:0000256" key="3">
    <source>
        <dbReference type="ARBA" id="ARBA00022514"/>
    </source>
</evidence>
<dbReference type="GO" id="GO:0008083">
    <property type="term" value="F:growth factor activity"/>
    <property type="evidence" value="ECO:0007669"/>
    <property type="project" value="UniProtKB-KW"/>
</dbReference>
<feature type="compositionally biased region" description="Low complexity" evidence="11">
    <location>
        <begin position="327"/>
        <end position="340"/>
    </location>
</feature>
<dbReference type="PRINTS" id="PR00669">
    <property type="entry name" value="INHIBINA"/>
</dbReference>
<dbReference type="InterPro" id="IPR015615">
    <property type="entry name" value="TGF-beta-rel"/>
</dbReference>
<feature type="region of interest" description="Disordered" evidence="11">
    <location>
        <begin position="323"/>
        <end position="366"/>
    </location>
</feature>
<dbReference type="SUPFAM" id="SSF57501">
    <property type="entry name" value="Cystine-knot cytokines"/>
    <property type="match status" value="1"/>
</dbReference>
<comment type="similarity">
    <text evidence="2 10">Belongs to the TGF-beta family.</text>
</comment>
<dbReference type="PANTHER" id="PTHR11848">
    <property type="entry name" value="TGF-BETA FAMILY"/>
    <property type="match status" value="1"/>
</dbReference>
<feature type="signal peptide" evidence="12">
    <location>
        <begin position="1"/>
        <end position="25"/>
    </location>
</feature>
<gene>
    <name evidence="14" type="ORF">ACEWY4_003539</name>
</gene>
<evidence type="ECO:0000256" key="5">
    <source>
        <dbReference type="ARBA" id="ARBA00022685"/>
    </source>
</evidence>
<feature type="compositionally biased region" description="Pro residues" evidence="11">
    <location>
        <begin position="131"/>
        <end position="147"/>
    </location>
</feature>
<dbReference type="Pfam" id="PF00019">
    <property type="entry name" value="TGF_beta"/>
    <property type="match status" value="1"/>
</dbReference>
<evidence type="ECO:0000256" key="12">
    <source>
        <dbReference type="SAM" id="SignalP"/>
    </source>
</evidence>
<dbReference type="Gene3D" id="2.10.90.10">
    <property type="entry name" value="Cystine-knot cytokines"/>
    <property type="match status" value="1"/>
</dbReference>
<comment type="caution">
    <text evidence="14">The sequence shown here is derived from an EMBL/GenBank/DDBJ whole genome shotgun (WGS) entry which is preliminary data.</text>
</comment>
<keyword evidence="4" id="KW-0964">Secreted</keyword>
<feature type="compositionally biased region" description="Basic residues" evidence="11">
    <location>
        <begin position="276"/>
        <end position="285"/>
    </location>
</feature>
<dbReference type="GO" id="GO:0005615">
    <property type="term" value="C:extracellular space"/>
    <property type="evidence" value="ECO:0007669"/>
    <property type="project" value="UniProtKB-KW"/>
</dbReference>
<dbReference type="InterPro" id="IPR017948">
    <property type="entry name" value="TGFb_CS"/>
</dbReference>
<evidence type="ECO:0000256" key="11">
    <source>
        <dbReference type="SAM" id="MobiDB-lite"/>
    </source>
</evidence>
<keyword evidence="15" id="KW-1185">Reference proteome</keyword>
<evidence type="ECO:0000256" key="2">
    <source>
        <dbReference type="ARBA" id="ARBA00006656"/>
    </source>
</evidence>
<comment type="subcellular location">
    <subcellularLocation>
        <location evidence="1">Secreted</location>
    </subcellularLocation>
</comment>
<dbReference type="AlphaFoldDB" id="A0ABD1KSN4"/>
<feature type="domain" description="TGF-beta family profile" evidence="13">
    <location>
        <begin position="377"/>
        <end position="490"/>
    </location>
</feature>
<dbReference type="InterPro" id="IPR029034">
    <property type="entry name" value="Cystine-knot_cytokine"/>
</dbReference>
<feature type="chain" id="PRO_5044869852" description="TGF-beta family profile domain-containing protein" evidence="12">
    <location>
        <begin position="26"/>
        <end position="490"/>
    </location>
</feature>
<evidence type="ECO:0000256" key="8">
    <source>
        <dbReference type="ARBA" id="ARBA00023157"/>
    </source>
</evidence>
<dbReference type="Proteomes" id="UP001591681">
    <property type="component" value="Unassembled WGS sequence"/>
</dbReference>
<dbReference type="PANTHER" id="PTHR11848:SF265">
    <property type="entry name" value="BMP3B"/>
    <property type="match status" value="1"/>
</dbReference>
<dbReference type="PROSITE" id="PS51362">
    <property type="entry name" value="TGF_BETA_2"/>
    <property type="match status" value="1"/>
</dbReference>
<reference evidence="14 15" key="1">
    <citation type="submission" date="2024-09" db="EMBL/GenBank/DDBJ databases">
        <title>A chromosome-level genome assembly of Gray's grenadier anchovy, Coilia grayii.</title>
        <authorList>
            <person name="Fu Z."/>
        </authorList>
    </citation>
    <scope>NUCLEOTIDE SEQUENCE [LARGE SCALE GENOMIC DNA]</scope>
    <source>
        <strain evidence="14">G4</strain>
        <tissue evidence="14">Muscle</tissue>
    </source>
</reference>
<keyword evidence="5" id="KW-0165">Cleavage on pair of basic residues</keyword>
<evidence type="ECO:0000256" key="7">
    <source>
        <dbReference type="ARBA" id="ARBA00023030"/>
    </source>
</evidence>
<dbReference type="EMBL" id="JBHFQA010000003">
    <property type="protein sequence ID" value="KAL2101778.1"/>
    <property type="molecule type" value="Genomic_DNA"/>
</dbReference>
<evidence type="ECO:0000256" key="10">
    <source>
        <dbReference type="RuleBase" id="RU000354"/>
    </source>
</evidence>
<evidence type="ECO:0000256" key="9">
    <source>
        <dbReference type="ARBA" id="ARBA00023180"/>
    </source>
</evidence>
<protein>
    <recommendedName>
        <fullName evidence="13">TGF-beta family profile domain-containing protein</fullName>
    </recommendedName>
</protein>
<evidence type="ECO:0000256" key="6">
    <source>
        <dbReference type="ARBA" id="ARBA00022729"/>
    </source>
</evidence>
<feature type="region of interest" description="Disordered" evidence="11">
    <location>
        <begin position="129"/>
        <end position="169"/>
    </location>
</feature>
<keyword evidence="9" id="KW-0325">Glycoprotein</keyword>
<name>A0ABD1KSN4_9TELE</name>
<accession>A0ABD1KSN4</accession>
<organism evidence="14 15">
    <name type="scientific">Coilia grayii</name>
    <name type="common">Gray's grenadier anchovy</name>
    <dbReference type="NCBI Taxonomy" id="363190"/>
    <lineage>
        <taxon>Eukaryota</taxon>
        <taxon>Metazoa</taxon>
        <taxon>Chordata</taxon>
        <taxon>Craniata</taxon>
        <taxon>Vertebrata</taxon>
        <taxon>Euteleostomi</taxon>
        <taxon>Actinopterygii</taxon>
        <taxon>Neopterygii</taxon>
        <taxon>Teleostei</taxon>
        <taxon>Clupei</taxon>
        <taxon>Clupeiformes</taxon>
        <taxon>Clupeoidei</taxon>
        <taxon>Engraulidae</taxon>
        <taxon>Coilinae</taxon>
        <taxon>Coilia</taxon>
    </lineage>
</organism>
<keyword evidence="6 12" id="KW-0732">Signal</keyword>
<feature type="region of interest" description="Disordered" evidence="11">
    <location>
        <begin position="264"/>
        <end position="286"/>
    </location>
</feature>
<keyword evidence="8" id="KW-1015">Disulfide bond</keyword>
<dbReference type="SMART" id="SM00204">
    <property type="entry name" value="TGFB"/>
    <property type="match status" value="1"/>
</dbReference>
<dbReference type="InterPro" id="IPR001839">
    <property type="entry name" value="TGF-b_C"/>
</dbReference>
<evidence type="ECO:0000313" key="14">
    <source>
        <dbReference type="EMBL" id="KAL2101778.1"/>
    </source>
</evidence>
<evidence type="ECO:0000256" key="4">
    <source>
        <dbReference type="ARBA" id="ARBA00022525"/>
    </source>
</evidence>